<dbReference type="PROSITE" id="PS50216">
    <property type="entry name" value="DHHC"/>
    <property type="match status" value="1"/>
</dbReference>
<organism evidence="10 11">
    <name type="scientific">Strigamia maritima</name>
    <name type="common">European centipede</name>
    <name type="synonym">Geophilus maritimus</name>
    <dbReference type="NCBI Taxonomy" id="126957"/>
    <lineage>
        <taxon>Eukaryota</taxon>
        <taxon>Metazoa</taxon>
        <taxon>Ecdysozoa</taxon>
        <taxon>Arthropoda</taxon>
        <taxon>Myriapoda</taxon>
        <taxon>Chilopoda</taxon>
        <taxon>Pleurostigmophora</taxon>
        <taxon>Geophilomorpha</taxon>
        <taxon>Linotaeniidae</taxon>
        <taxon>Strigamia</taxon>
    </lineage>
</organism>
<evidence type="ECO:0000256" key="6">
    <source>
        <dbReference type="ARBA" id="ARBA00023315"/>
    </source>
</evidence>
<feature type="transmembrane region" description="Helical" evidence="7">
    <location>
        <begin position="167"/>
        <end position="194"/>
    </location>
</feature>
<dbReference type="GO" id="GO:0006612">
    <property type="term" value="P:protein targeting to membrane"/>
    <property type="evidence" value="ECO:0007669"/>
    <property type="project" value="TreeGrafter"/>
</dbReference>
<feature type="compositionally biased region" description="Polar residues" evidence="8">
    <location>
        <begin position="497"/>
        <end position="510"/>
    </location>
</feature>
<dbReference type="InterPro" id="IPR039859">
    <property type="entry name" value="PFA4/ZDH16/20/ERF2-like"/>
</dbReference>
<keyword evidence="3 7" id="KW-0812">Transmembrane</keyword>
<sequence>MVFMLKAKKLTFQMLDKFCRKTKPPKHPRKNGFSWPPHPIQVLGWIFLITFEIVYVGAVVPSLPSNWILSFHIINGILFIIQLGLEMWVMAINPAHPNLLDNWRSEVAPFERGKFSHVIEDYHCHICDIDVQEDCKHCVHCNKCVASFDHHCIWLNTCIGSRNYRAFFIYICTCFTLLIWLLTVNGLVFVMFFVQKSWLAPFRYTVSGDILTSTFNNTNNTFEFEGGRLMVFVPVEDVAWLLTVSSNILLLILATGLLTYLVQLNIKLTTVFLVLRQTTTYKMILEKKKKDQEGPKHKASLWTSVCNKKASVMPGSLNYPLEKHGFNMTKQKNKQLPIKKIKWQTGIVDSNSCGLFPKHESANKSDKMSEDNKRFSLKKTDDVIQRNGSIKRRESGGDIATLKPQPAALHITRVSTILPPLNFRETNSAKAKRASSADSLQRNANFFKANENQQPQVMLNGEIQSGTVDSDQDEPLFQHRGRHRPTSARSKSRNVRLDNTTYIQPKSPTPSWKYDNPNKNKMIPSPTSPILVKPKNEETQEYVVSSLSTENSPAHFSETSSTESVQNRNIVKPEGEHPPSNNSIKSRTISDRYPLPSLALLDGPVQHSPPQTMRLSTNNYESEHNNVHM</sequence>
<protein>
    <recommendedName>
        <fullName evidence="7">Palmitoyltransferase</fullName>
        <ecNumber evidence="7">2.3.1.225</ecNumber>
    </recommendedName>
</protein>
<accession>T1J268</accession>
<comment type="subcellular location">
    <subcellularLocation>
        <location evidence="1">Membrane</location>
        <topology evidence="1">Multi-pass membrane protein</topology>
    </subcellularLocation>
</comment>
<feature type="compositionally biased region" description="Basic residues" evidence="8">
    <location>
        <begin position="479"/>
        <end position="494"/>
    </location>
</feature>
<dbReference type="GO" id="GO:0016020">
    <property type="term" value="C:membrane"/>
    <property type="evidence" value="ECO:0007669"/>
    <property type="project" value="UniProtKB-SubCell"/>
</dbReference>
<comment type="similarity">
    <text evidence="7">Belongs to the DHHC palmitoyltransferase family.</text>
</comment>
<dbReference type="GO" id="GO:0005783">
    <property type="term" value="C:endoplasmic reticulum"/>
    <property type="evidence" value="ECO:0007669"/>
    <property type="project" value="TreeGrafter"/>
</dbReference>
<evidence type="ECO:0000256" key="3">
    <source>
        <dbReference type="ARBA" id="ARBA00022692"/>
    </source>
</evidence>
<evidence type="ECO:0000313" key="11">
    <source>
        <dbReference type="Proteomes" id="UP000014500"/>
    </source>
</evidence>
<dbReference type="EMBL" id="JH431796">
    <property type="status" value="NOT_ANNOTATED_CDS"/>
    <property type="molecule type" value="Genomic_DNA"/>
</dbReference>
<evidence type="ECO:0000256" key="1">
    <source>
        <dbReference type="ARBA" id="ARBA00004141"/>
    </source>
</evidence>
<dbReference type="Pfam" id="PF01529">
    <property type="entry name" value="DHHC"/>
    <property type="match status" value="1"/>
</dbReference>
<reference evidence="11" key="1">
    <citation type="submission" date="2011-05" db="EMBL/GenBank/DDBJ databases">
        <authorList>
            <person name="Richards S.R."/>
            <person name="Qu J."/>
            <person name="Jiang H."/>
            <person name="Jhangiani S.N."/>
            <person name="Agravi P."/>
            <person name="Goodspeed R."/>
            <person name="Gross S."/>
            <person name="Mandapat C."/>
            <person name="Jackson L."/>
            <person name="Mathew T."/>
            <person name="Pu L."/>
            <person name="Thornton R."/>
            <person name="Saada N."/>
            <person name="Wilczek-Boney K.B."/>
            <person name="Lee S."/>
            <person name="Kovar C."/>
            <person name="Wu Y."/>
            <person name="Scherer S.E."/>
            <person name="Worley K.C."/>
            <person name="Muzny D.M."/>
            <person name="Gibbs R."/>
        </authorList>
    </citation>
    <scope>NUCLEOTIDE SEQUENCE</scope>
    <source>
        <strain evidence="11">Brora</strain>
    </source>
</reference>
<name>T1J268_STRMM</name>
<dbReference type="GO" id="GO:0005794">
    <property type="term" value="C:Golgi apparatus"/>
    <property type="evidence" value="ECO:0007669"/>
    <property type="project" value="TreeGrafter"/>
</dbReference>
<feature type="region of interest" description="Disordered" evidence="8">
    <location>
        <begin position="602"/>
        <end position="629"/>
    </location>
</feature>
<feature type="compositionally biased region" description="Polar residues" evidence="8">
    <location>
        <begin position="547"/>
        <end position="569"/>
    </location>
</feature>
<dbReference type="EnsemblMetazoa" id="SMAR007647-RA">
    <property type="protein sequence ID" value="SMAR007647-PA"/>
    <property type="gene ID" value="SMAR007647"/>
</dbReference>
<feature type="region of interest" description="Disordered" evidence="8">
    <location>
        <begin position="547"/>
        <end position="588"/>
    </location>
</feature>
<evidence type="ECO:0000256" key="7">
    <source>
        <dbReference type="RuleBase" id="RU079119"/>
    </source>
</evidence>
<dbReference type="InterPro" id="IPR001594">
    <property type="entry name" value="Palmitoyltrfase_DHHC"/>
</dbReference>
<evidence type="ECO:0000256" key="4">
    <source>
        <dbReference type="ARBA" id="ARBA00022989"/>
    </source>
</evidence>
<dbReference type="HOGENOM" id="CLU_434997_0_0_1"/>
<dbReference type="EC" id="2.3.1.225" evidence="7"/>
<feature type="region of interest" description="Disordered" evidence="8">
    <location>
        <begin position="466"/>
        <end position="532"/>
    </location>
</feature>
<dbReference type="PANTHER" id="PTHR22883">
    <property type="entry name" value="ZINC FINGER DHHC DOMAIN CONTAINING PROTEIN"/>
    <property type="match status" value="1"/>
</dbReference>
<feature type="compositionally biased region" description="Polar residues" evidence="8">
    <location>
        <begin position="608"/>
        <end position="620"/>
    </location>
</feature>
<evidence type="ECO:0000259" key="9">
    <source>
        <dbReference type="Pfam" id="PF01529"/>
    </source>
</evidence>
<comment type="catalytic activity">
    <reaction evidence="7">
        <text>L-cysteinyl-[protein] + hexadecanoyl-CoA = S-hexadecanoyl-L-cysteinyl-[protein] + CoA</text>
        <dbReference type="Rhea" id="RHEA:36683"/>
        <dbReference type="Rhea" id="RHEA-COMP:10131"/>
        <dbReference type="Rhea" id="RHEA-COMP:11032"/>
        <dbReference type="ChEBI" id="CHEBI:29950"/>
        <dbReference type="ChEBI" id="CHEBI:57287"/>
        <dbReference type="ChEBI" id="CHEBI:57379"/>
        <dbReference type="ChEBI" id="CHEBI:74151"/>
        <dbReference type="EC" id="2.3.1.225"/>
    </reaction>
</comment>
<proteinExistence type="inferred from homology"/>
<evidence type="ECO:0000256" key="8">
    <source>
        <dbReference type="SAM" id="MobiDB-lite"/>
    </source>
</evidence>
<evidence type="ECO:0000256" key="2">
    <source>
        <dbReference type="ARBA" id="ARBA00022679"/>
    </source>
</evidence>
<dbReference type="STRING" id="126957.T1J268"/>
<comment type="domain">
    <text evidence="7">The DHHC domain is required for palmitoyltransferase activity.</text>
</comment>
<dbReference type="AlphaFoldDB" id="T1J268"/>
<feature type="transmembrane region" description="Helical" evidence="7">
    <location>
        <begin position="42"/>
        <end position="61"/>
    </location>
</feature>
<evidence type="ECO:0000256" key="5">
    <source>
        <dbReference type="ARBA" id="ARBA00023136"/>
    </source>
</evidence>
<keyword evidence="11" id="KW-1185">Reference proteome</keyword>
<dbReference type="GO" id="GO:0019706">
    <property type="term" value="F:protein-cysteine S-palmitoyltransferase activity"/>
    <property type="evidence" value="ECO:0007669"/>
    <property type="project" value="UniProtKB-EC"/>
</dbReference>
<dbReference type="eggNOG" id="KOG1311">
    <property type="taxonomic scope" value="Eukaryota"/>
</dbReference>
<feature type="domain" description="Palmitoyltransferase DHHC" evidence="9">
    <location>
        <begin position="120"/>
        <end position="284"/>
    </location>
</feature>
<evidence type="ECO:0000313" key="10">
    <source>
        <dbReference type="EnsemblMetazoa" id="SMAR007647-PA"/>
    </source>
</evidence>
<keyword evidence="6 7" id="KW-0012">Acyltransferase</keyword>
<keyword evidence="4 7" id="KW-1133">Transmembrane helix</keyword>
<feature type="transmembrane region" description="Helical" evidence="7">
    <location>
        <begin position="238"/>
        <end position="262"/>
    </location>
</feature>
<dbReference type="Proteomes" id="UP000014500">
    <property type="component" value="Unassembled WGS sequence"/>
</dbReference>
<dbReference type="PANTHER" id="PTHR22883:SF203">
    <property type="entry name" value="PALMITOYLTRANSFERASE"/>
    <property type="match status" value="1"/>
</dbReference>
<keyword evidence="2 7" id="KW-0808">Transferase</keyword>
<reference evidence="10" key="2">
    <citation type="submission" date="2015-02" db="UniProtKB">
        <authorList>
            <consortium name="EnsemblMetazoa"/>
        </authorList>
    </citation>
    <scope>IDENTIFICATION</scope>
</reference>
<feature type="transmembrane region" description="Helical" evidence="7">
    <location>
        <begin position="67"/>
        <end position="85"/>
    </location>
</feature>
<keyword evidence="5 7" id="KW-0472">Membrane</keyword>